<protein>
    <recommendedName>
        <fullName evidence="5">t-SNARE coiled-coil homology domain-containing protein</fullName>
    </recommendedName>
</protein>
<dbReference type="EMBL" id="PPSL01000006">
    <property type="protein sequence ID" value="PQJ09254.1"/>
    <property type="molecule type" value="Genomic_DNA"/>
</dbReference>
<evidence type="ECO:0000313" key="4">
    <source>
        <dbReference type="Proteomes" id="UP000239872"/>
    </source>
</evidence>
<comment type="caution">
    <text evidence="3">The sequence shown here is derived from an EMBL/GenBank/DDBJ whole genome shotgun (WGS) entry which is preliminary data.</text>
</comment>
<dbReference type="Gene3D" id="1.20.5.190">
    <property type="match status" value="1"/>
</dbReference>
<keyword evidence="4" id="KW-1185">Reference proteome</keyword>
<organism evidence="3 4">
    <name type="scientific">Flavipsychrobacter stenotrophus</name>
    <dbReference type="NCBI Taxonomy" id="2077091"/>
    <lineage>
        <taxon>Bacteria</taxon>
        <taxon>Pseudomonadati</taxon>
        <taxon>Bacteroidota</taxon>
        <taxon>Chitinophagia</taxon>
        <taxon>Chitinophagales</taxon>
        <taxon>Chitinophagaceae</taxon>
        <taxon>Flavipsychrobacter</taxon>
    </lineage>
</organism>
<sequence>MSIRERQRIIMEKGAENITKWVGSAASVTAHTIMFIVAFALPLLEIVSFERMLLVLTTIVSLEAIYLSIFIQMSLNMNNQNIEIIQGDIEELGTDIEELGTDIEELGDDIEEIQKDVDELGTDIEELGEDLEEISGDIEEIQKDVDELGTDIEELGEDIEELGEDIEEIQKDVDEIQEEFEEDEEEEIVPSTGNNKNEKELLLSIQATLALLQKEIEQLKAR</sequence>
<dbReference type="OrthoDB" id="1262176at2"/>
<evidence type="ECO:0008006" key="5">
    <source>
        <dbReference type="Google" id="ProtNLM"/>
    </source>
</evidence>
<evidence type="ECO:0000256" key="1">
    <source>
        <dbReference type="SAM" id="Coils"/>
    </source>
</evidence>
<dbReference type="Proteomes" id="UP000239872">
    <property type="component" value="Unassembled WGS sequence"/>
</dbReference>
<keyword evidence="2" id="KW-0472">Membrane</keyword>
<gene>
    <name evidence="3" type="ORF">CJD36_018570</name>
</gene>
<feature type="transmembrane region" description="Helical" evidence="2">
    <location>
        <begin position="53"/>
        <end position="71"/>
    </location>
</feature>
<reference evidence="3 4" key="1">
    <citation type="submission" date="2018-01" db="EMBL/GenBank/DDBJ databases">
        <title>A novel member of the phylum Bacteroidetes isolated from glacier ice.</title>
        <authorList>
            <person name="Liu Q."/>
            <person name="Xin Y.-H."/>
        </authorList>
    </citation>
    <scope>NUCLEOTIDE SEQUENCE [LARGE SCALE GENOMIC DNA]</scope>
    <source>
        <strain evidence="3 4">RB1R16</strain>
    </source>
</reference>
<keyword evidence="2" id="KW-1133">Transmembrane helix</keyword>
<feature type="coiled-coil region" evidence="1">
    <location>
        <begin position="89"/>
        <end position="222"/>
    </location>
</feature>
<name>A0A2S7SR83_9BACT</name>
<dbReference type="SUPFAM" id="SSF58100">
    <property type="entry name" value="Bacterial hemolysins"/>
    <property type="match status" value="1"/>
</dbReference>
<accession>A0A2S7SR83</accession>
<dbReference type="RefSeq" id="WP_105040705.1">
    <property type="nucleotide sequence ID" value="NZ_PPSL01000006.1"/>
</dbReference>
<evidence type="ECO:0000256" key="2">
    <source>
        <dbReference type="SAM" id="Phobius"/>
    </source>
</evidence>
<keyword evidence="1" id="KW-0175">Coiled coil</keyword>
<keyword evidence="2" id="KW-0812">Transmembrane</keyword>
<feature type="transmembrane region" description="Helical" evidence="2">
    <location>
        <begin position="21"/>
        <end position="41"/>
    </location>
</feature>
<proteinExistence type="predicted"/>
<dbReference type="Gene3D" id="1.20.5.340">
    <property type="match status" value="1"/>
</dbReference>
<evidence type="ECO:0000313" key="3">
    <source>
        <dbReference type="EMBL" id="PQJ09254.1"/>
    </source>
</evidence>
<dbReference type="AlphaFoldDB" id="A0A2S7SR83"/>